<dbReference type="AlphaFoldDB" id="A0A2T4DS51"/>
<dbReference type="SUPFAM" id="SSF56935">
    <property type="entry name" value="Porins"/>
    <property type="match status" value="1"/>
</dbReference>
<evidence type="ECO:0000256" key="1">
    <source>
        <dbReference type="ARBA" id="ARBA00004442"/>
    </source>
</evidence>
<evidence type="ECO:0000256" key="4">
    <source>
        <dbReference type="RuleBase" id="RU003357"/>
    </source>
</evidence>
<accession>A0A2T4DS51</accession>
<protein>
    <submittedName>
        <fullName evidence="8">TonB-dependent receptor</fullName>
    </submittedName>
</protein>
<evidence type="ECO:0000313" key="8">
    <source>
        <dbReference type="EMBL" id="PTB96586.1"/>
    </source>
</evidence>
<dbReference type="GO" id="GO:0009279">
    <property type="term" value="C:cell outer membrane"/>
    <property type="evidence" value="ECO:0007669"/>
    <property type="project" value="UniProtKB-SubCell"/>
</dbReference>
<dbReference type="Pfam" id="PF07715">
    <property type="entry name" value="Plug"/>
    <property type="match status" value="1"/>
</dbReference>
<dbReference type="EMBL" id="PYVU01000044">
    <property type="protein sequence ID" value="PTB96586.1"/>
    <property type="molecule type" value="Genomic_DNA"/>
</dbReference>
<gene>
    <name evidence="8" type="ORF">C9994_06685</name>
</gene>
<proteinExistence type="inferred from homology"/>
<dbReference type="InterPro" id="IPR000531">
    <property type="entry name" value="Beta-barrel_TonB"/>
</dbReference>
<dbReference type="InterPro" id="IPR008969">
    <property type="entry name" value="CarboxyPept-like_regulatory"/>
</dbReference>
<comment type="subcellular location">
    <subcellularLocation>
        <location evidence="1 4">Cell outer membrane</location>
    </subcellularLocation>
</comment>
<comment type="caution">
    <text evidence="8">The sequence shown here is derived from an EMBL/GenBank/DDBJ whole genome shotgun (WGS) entry which is preliminary data.</text>
</comment>
<dbReference type="InterPro" id="IPR036942">
    <property type="entry name" value="Beta-barrel_TonB_sf"/>
</dbReference>
<evidence type="ECO:0000259" key="7">
    <source>
        <dbReference type="Pfam" id="PF07715"/>
    </source>
</evidence>
<dbReference type="Gene3D" id="2.60.40.1120">
    <property type="entry name" value="Carboxypeptidase-like, regulatory domain"/>
    <property type="match status" value="1"/>
</dbReference>
<dbReference type="Gene3D" id="2.40.170.20">
    <property type="entry name" value="TonB-dependent receptor, beta-barrel domain"/>
    <property type="match status" value="1"/>
</dbReference>
<keyword evidence="5" id="KW-0732">Signal</keyword>
<keyword evidence="4" id="KW-0798">TonB box</keyword>
<reference evidence="8 9" key="1">
    <citation type="submission" date="2018-03" db="EMBL/GenBank/DDBJ databases">
        <title>Cross-interface Injection: A General Nanoliter Liquid Handling Method Applied to Single Cells Genome Amplification Automated Nanoliter Liquid Handling Applied to Single Cell Multiple Displacement Amplification.</title>
        <authorList>
            <person name="Yun J."/>
            <person name="Xu P."/>
            <person name="Xu J."/>
            <person name="Dai X."/>
            <person name="Wang Y."/>
            <person name="Zheng X."/>
            <person name="Cao C."/>
            <person name="Yi Q."/>
            <person name="Zhu Y."/>
            <person name="Wang L."/>
            <person name="Dong Z."/>
            <person name="Huang Y."/>
            <person name="Huang L."/>
            <person name="Du W."/>
        </authorList>
    </citation>
    <scope>NUCLEOTIDE SEQUENCE [LARGE SCALE GENOMIC DNA]</scope>
    <source>
        <strain evidence="8 9">Z-D1-2</strain>
    </source>
</reference>
<feature type="chain" id="PRO_5015474877" evidence="5">
    <location>
        <begin position="21"/>
        <end position="944"/>
    </location>
</feature>
<feature type="domain" description="TonB-dependent receptor-like beta-barrel" evidence="6">
    <location>
        <begin position="575"/>
        <end position="908"/>
    </location>
</feature>
<dbReference type="PANTHER" id="PTHR40980:SF5">
    <property type="entry name" value="TONB-DEPENDENT RECEPTOR"/>
    <property type="match status" value="1"/>
</dbReference>
<keyword evidence="8" id="KW-0675">Receptor</keyword>
<keyword evidence="2 4" id="KW-0472">Membrane</keyword>
<dbReference type="PANTHER" id="PTHR40980">
    <property type="entry name" value="PLUG DOMAIN-CONTAINING PROTEIN"/>
    <property type="match status" value="1"/>
</dbReference>
<evidence type="ECO:0000313" key="9">
    <source>
        <dbReference type="Proteomes" id="UP000240608"/>
    </source>
</evidence>
<dbReference type="Pfam" id="PF13715">
    <property type="entry name" value="CarbopepD_reg_2"/>
    <property type="match status" value="1"/>
</dbReference>
<evidence type="ECO:0000259" key="6">
    <source>
        <dbReference type="Pfam" id="PF00593"/>
    </source>
</evidence>
<dbReference type="SUPFAM" id="SSF49464">
    <property type="entry name" value="Carboxypeptidase regulatory domain-like"/>
    <property type="match status" value="1"/>
</dbReference>
<dbReference type="Gene3D" id="2.170.130.10">
    <property type="entry name" value="TonB-dependent receptor, plug domain"/>
    <property type="match status" value="1"/>
</dbReference>
<evidence type="ECO:0000256" key="3">
    <source>
        <dbReference type="ARBA" id="ARBA00023237"/>
    </source>
</evidence>
<feature type="signal peptide" evidence="5">
    <location>
        <begin position="1"/>
        <end position="20"/>
    </location>
</feature>
<dbReference type="InterPro" id="IPR012910">
    <property type="entry name" value="Plug_dom"/>
</dbReference>
<sequence>MKSLYLFIFISCLAISSGLAQKGFLRGKVTDAETGEALIGATISIPGTGTGAVADFEGNYSLPLDPGTYTISFQFVSYQSKNVSEIQIAAGETNSLDVSLTSDVSSLSEVVVRAKAIRDSDAGLLIMQKKSAVVLDGMSSQTFKKIGDNNLSGAIKRVTGVSVQGGKYVYVRGLGDRYTRTTLNGMSIPGLDPERNDVQIDLFPTNVLENIVVYKTFSPELAADFTGGTVNIETKSFPEEKVTSLKVGVGYNPQMNLSSDYLSYNGGETDFIGIDDGTRDLPISDPQAGVPQTGSPELGPLTRSLNPEMAAMRKKSFINTNFSFNHGNQLDFSNYKIGYGVVLNYQNNYEYFDDIQYSLYFKDANRDINQLDAQFIREGELGRNNVLWSTLLTGAIKFSNHQVGVTFLGTQNGISEASQLLFVDKEETGQTAYQDVLTYSQRSLLSPTLYGKHKFNKVNLEWTNSFTKARVYDPDFRETLIAEVPRFVGGEPVEPDYSIAGGQGGRAGRFWRDLNEDNENFRIDASYSISEKNKIKIGGAGLLKWRKFETFSFNLNKSGVIENDPNFLLLPENIYSLDNRSGTYLQGNYEAANNYEARSQVFAAYAMNDISITDNIRAIYGLRAEKVNMFYTGENNFGTVVYDDEKTLDELNLLPSVNTVFSISENSNIRASYGRTLARPSFREKSIAEILDPISGIRFSGNIDLNQTNIDNFDVRYESFFDRNQMFSVSAFYKQFDGHIEQVRFEIEPTAVTWQNIGGSYVYGVELEVRKNLDFIVPGIALGTNVSLAKSSVNMKEVVVFEDGVTGENTTEYESRLSQARTDEHIEETRVMAGQSPYLINSFLNYSDEEGLTNINLSYNVQGESLSVVGVGNVPDVYAKPFHSLNLNASRSFGYKNRMQLSVGVDNILGDKKEEVWRNNDSPEEVFSVFDLGRNYSISFAFTF</sequence>
<dbReference type="Pfam" id="PF00593">
    <property type="entry name" value="TonB_dep_Rec_b-barrel"/>
    <property type="match status" value="1"/>
</dbReference>
<feature type="domain" description="TonB-dependent receptor plug" evidence="7">
    <location>
        <begin position="135"/>
        <end position="228"/>
    </location>
</feature>
<keyword evidence="3" id="KW-0998">Cell outer membrane</keyword>
<organism evidence="8 9">
    <name type="scientific">Marivirga lumbricoides</name>
    <dbReference type="NCBI Taxonomy" id="1046115"/>
    <lineage>
        <taxon>Bacteria</taxon>
        <taxon>Pseudomonadati</taxon>
        <taxon>Bacteroidota</taxon>
        <taxon>Cytophagia</taxon>
        <taxon>Cytophagales</taxon>
        <taxon>Marivirgaceae</taxon>
        <taxon>Marivirga</taxon>
    </lineage>
</organism>
<dbReference type="InterPro" id="IPR037066">
    <property type="entry name" value="Plug_dom_sf"/>
</dbReference>
<comment type="similarity">
    <text evidence="4">Belongs to the TonB-dependent receptor family.</text>
</comment>
<dbReference type="Proteomes" id="UP000240608">
    <property type="component" value="Unassembled WGS sequence"/>
</dbReference>
<evidence type="ECO:0000256" key="2">
    <source>
        <dbReference type="ARBA" id="ARBA00023136"/>
    </source>
</evidence>
<evidence type="ECO:0000256" key="5">
    <source>
        <dbReference type="SAM" id="SignalP"/>
    </source>
</evidence>
<name>A0A2T4DS51_9BACT</name>